<dbReference type="PROSITE" id="PS50929">
    <property type="entry name" value="ABC_TM1F"/>
    <property type="match status" value="1"/>
</dbReference>
<feature type="transmembrane region" description="Helical" evidence="7">
    <location>
        <begin position="9"/>
        <end position="27"/>
    </location>
</feature>
<feature type="transmembrane region" description="Helical" evidence="7">
    <location>
        <begin position="145"/>
        <end position="164"/>
    </location>
</feature>
<dbReference type="InterPro" id="IPR003439">
    <property type="entry name" value="ABC_transporter-like_ATP-bd"/>
</dbReference>
<gene>
    <name evidence="10" type="ORF">SAMN05216216_10694</name>
</gene>
<proteinExistence type="predicted"/>
<evidence type="ECO:0000256" key="5">
    <source>
        <dbReference type="ARBA" id="ARBA00022989"/>
    </source>
</evidence>
<feature type="domain" description="ABC transmembrane type-1" evidence="9">
    <location>
        <begin position="11"/>
        <end position="288"/>
    </location>
</feature>
<dbReference type="GO" id="GO:0140359">
    <property type="term" value="F:ABC-type transporter activity"/>
    <property type="evidence" value="ECO:0007669"/>
    <property type="project" value="InterPro"/>
</dbReference>
<dbReference type="InterPro" id="IPR039421">
    <property type="entry name" value="Type_1_exporter"/>
</dbReference>
<feature type="transmembrane region" description="Helical" evidence="7">
    <location>
        <begin position="47"/>
        <end position="67"/>
    </location>
</feature>
<dbReference type="EMBL" id="FNFY01000006">
    <property type="protein sequence ID" value="SDK65855.1"/>
    <property type="molecule type" value="Genomic_DNA"/>
</dbReference>
<dbReference type="Pfam" id="PF00664">
    <property type="entry name" value="ABC_membrane"/>
    <property type="match status" value="1"/>
</dbReference>
<evidence type="ECO:0000256" key="1">
    <source>
        <dbReference type="ARBA" id="ARBA00004651"/>
    </source>
</evidence>
<comment type="subcellular location">
    <subcellularLocation>
        <location evidence="1">Cell membrane</location>
        <topology evidence="1">Multi-pass membrane protein</topology>
    </subcellularLocation>
</comment>
<evidence type="ECO:0000259" key="8">
    <source>
        <dbReference type="PROSITE" id="PS50893"/>
    </source>
</evidence>
<dbReference type="InterPro" id="IPR017871">
    <property type="entry name" value="ABC_transporter-like_CS"/>
</dbReference>
<dbReference type="OrthoDB" id="9806127at2"/>
<dbReference type="RefSeq" id="WP_092985472.1">
    <property type="nucleotide sequence ID" value="NZ_FNFY01000006.1"/>
</dbReference>
<dbReference type="PANTHER" id="PTHR24221">
    <property type="entry name" value="ATP-BINDING CASSETTE SUB-FAMILY B"/>
    <property type="match status" value="1"/>
</dbReference>
<dbReference type="InterPro" id="IPR003593">
    <property type="entry name" value="AAA+_ATPase"/>
</dbReference>
<keyword evidence="6 7" id="KW-0472">Membrane</keyword>
<dbReference type="SUPFAM" id="SSF52540">
    <property type="entry name" value="P-loop containing nucleoside triphosphate hydrolases"/>
    <property type="match status" value="1"/>
</dbReference>
<dbReference type="Pfam" id="PF00005">
    <property type="entry name" value="ABC_tran"/>
    <property type="match status" value="1"/>
</dbReference>
<dbReference type="SMART" id="SM00382">
    <property type="entry name" value="AAA"/>
    <property type="match status" value="1"/>
</dbReference>
<keyword evidence="2 7" id="KW-0812">Transmembrane</keyword>
<evidence type="ECO:0000256" key="3">
    <source>
        <dbReference type="ARBA" id="ARBA00022741"/>
    </source>
</evidence>
<dbReference type="PROSITE" id="PS00211">
    <property type="entry name" value="ABC_TRANSPORTER_1"/>
    <property type="match status" value="1"/>
</dbReference>
<evidence type="ECO:0000259" key="9">
    <source>
        <dbReference type="PROSITE" id="PS50929"/>
    </source>
</evidence>
<evidence type="ECO:0000256" key="4">
    <source>
        <dbReference type="ARBA" id="ARBA00022840"/>
    </source>
</evidence>
<dbReference type="Gene3D" id="1.20.1560.10">
    <property type="entry name" value="ABC transporter type 1, transmembrane domain"/>
    <property type="match status" value="1"/>
</dbReference>
<dbReference type="AlphaFoldDB" id="A0A1G9DPW1"/>
<dbReference type="GO" id="GO:0016887">
    <property type="term" value="F:ATP hydrolysis activity"/>
    <property type="evidence" value="ECO:0007669"/>
    <property type="project" value="InterPro"/>
</dbReference>
<feature type="transmembrane region" description="Helical" evidence="7">
    <location>
        <begin position="224"/>
        <end position="245"/>
    </location>
</feature>
<dbReference type="STRING" id="576118.SAMN05216216_10694"/>
<reference evidence="11" key="1">
    <citation type="submission" date="2016-10" db="EMBL/GenBank/DDBJ databases">
        <authorList>
            <person name="Varghese N."/>
            <person name="Submissions S."/>
        </authorList>
    </citation>
    <scope>NUCLEOTIDE SEQUENCE [LARGE SCALE GENOMIC DNA]</scope>
    <source>
        <strain evidence="11">CGMCC 1.8895</strain>
    </source>
</reference>
<dbReference type="InterPro" id="IPR011527">
    <property type="entry name" value="ABC1_TM_dom"/>
</dbReference>
<evidence type="ECO:0000313" key="10">
    <source>
        <dbReference type="EMBL" id="SDK65855.1"/>
    </source>
</evidence>
<dbReference type="SUPFAM" id="SSF90123">
    <property type="entry name" value="ABC transporter transmembrane region"/>
    <property type="match status" value="1"/>
</dbReference>
<evidence type="ECO:0000313" key="11">
    <source>
        <dbReference type="Proteomes" id="UP000199008"/>
    </source>
</evidence>
<organism evidence="10 11">
    <name type="scientific">Lacicoccus qingdaonensis</name>
    <dbReference type="NCBI Taxonomy" id="576118"/>
    <lineage>
        <taxon>Bacteria</taxon>
        <taxon>Bacillati</taxon>
        <taxon>Bacillota</taxon>
        <taxon>Bacilli</taxon>
        <taxon>Bacillales</taxon>
        <taxon>Salinicoccaceae</taxon>
        <taxon>Lacicoccus</taxon>
    </lineage>
</organism>
<sequence>MKIEFPRKWLIIYALISLLMVIFYVFFGHYLSVILSDFIVGNQSLSYTLLAWMLIFFTAFILLRAIYQYSTAHVAHKRMESYGNRLLSKVDDTTNKKSESFLNALYVHLEKYRPFEQVFIPTIVNTMVKLVVIIFVLFFVHRNAAIILLLTAPFVPLYYVLVGLQTRDESYKQASQFDGMGTLFLNLVRGKDTVRYTGSKESVKGRLEENNKDFVSQTMKILKYAFQSSLMLEFITILGIGLVALEIGLQIIIFENITFYAAFFALLLAPEFYNALKVLGVEFHNGQLARGHLDKVNEWLEAPAKHKEYRAVSQSGDYAVELENVDIGYNEKRLVENINIKFEPRTINSITGPSGEGKTTLLKTIVGLLPPKRGDVRLSTMDIGYISDELYFNDSTLFDYLSDGGSGEEAVLGILEKLKLMESVDKLKEGIHTPIVNNNVPFSGGEIVRLKIARVLLKRPGIIVMDEPTEFLDAETESIVLDQLNEFKEFSTIIAVVHRRRLLNISDTHYHLENKKIERGDI</sequence>
<dbReference type="GO" id="GO:0005524">
    <property type="term" value="F:ATP binding"/>
    <property type="evidence" value="ECO:0007669"/>
    <property type="project" value="UniProtKB-KW"/>
</dbReference>
<feature type="domain" description="ABC transporter" evidence="8">
    <location>
        <begin position="320"/>
        <end position="522"/>
    </location>
</feature>
<dbReference type="InterPro" id="IPR036640">
    <property type="entry name" value="ABC1_TM_sf"/>
</dbReference>
<keyword evidence="3" id="KW-0547">Nucleotide-binding</keyword>
<dbReference type="Gene3D" id="3.40.50.300">
    <property type="entry name" value="P-loop containing nucleotide triphosphate hydrolases"/>
    <property type="match status" value="1"/>
</dbReference>
<dbReference type="PROSITE" id="PS50893">
    <property type="entry name" value="ABC_TRANSPORTER_2"/>
    <property type="match status" value="1"/>
</dbReference>
<accession>A0A1G9DPW1</accession>
<keyword evidence="11" id="KW-1185">Reference proteome</keyword>
<dbReference type="GO" id="GO:0005886">
    <property type="term" value="C:plasma membrane"/>
    <property type="evidence" value="ECO:0007669"/>
    <property type="project" value="UniProtKB-SubCell"/>
</dbReference>
<protein>
    <submittedName>
        <fullName evidence="10">ATP-binding cassette, subfamily C, CydD</fullName>
    </submittedName>
</protein>
<evidence type="ECO:0000256" key="7">
    <source>
        <dbReference type="SAM" id="Phobius"/>
    </source>
</evidence>
<evidence type="ECO:0000256" key="2">
    <source>
        <dbReference type="ARBA" id="ARBA00022692"/>
    </source>
</evidence>
<keyword evidence="5 7" id="KW-1133">Transmembrane helix</keyword>
<keyword evidence="4 10" id="KW-0067">ATP-binding</keyword>
<evidence type="ECO:0000256" key="6">
    <source>
        <dbReference type="ARBA" id="ARBA00023136"/>
    </source>
</evidence>
<dbReference type="InterPro" id="IPR027417">
    <property type="entry name" value="P-loop_NTPase"/>
</dbReference>
<dbReference type="PANTHER" id="PTHR24221:SF654">
    <property type="entry name" value="ATP-BINDING CASSETTE SUB-FAMILY B MEMBER 6"/>
    <property type="match status" value="1"/>
</dbReference>
<feature type="transmembrane region" description="Helical" evidence="7">
    <location>
        <begin position="118"/>
        <end position="139"/>
    </location>
</feature>
<name>A0A1G9DPW1_9BACL</name>
<dbReference type="Proteomes" id="UP000199008">
    <property type="component" value="Unassembled WGS sequence"/>
</dbReference>